<sequence length="146" mass="15964">MASGQCSALPDTVPQARLDMFTAIAVEEADEATGNPHSLAITSSDRSIHFVRGACREEAKGWKDVLTSYMRHTTQITPTTNGGIPKHKRNSTFPGPNTTSGALNGPVVVRGTRSRRPMYTYNIARSYVYTLNSLTTNLVEEGSLYR</sequence>
<accession>A0A6G0ZLE6</accession>
<feature type="compositionally biased region" description="Polar residues" evidence="1">
    <location>
        <begin position="91"/>
        <end position="102"/>
    </location>
</feature>
<feature type="region of interest" description="Disordered" evidence="1">
    <location>
        <begin position="76"/>
        <end position="106"/>
    </location>
</feature>
<dbReference type="AlphaFoldDB" id="A0A6G0ZLE6"/>
<name>A0A6G0ZLE6_APHCR</name>
<dbReference type="SUPFAM" id="SSF50729">
    <property type="entry name" value="PH domain-like"/>
    <property type="match status" value="1"/>
</dbReference>
<proteinExistence type="predicted"/>
<evidence type="ECO:0000313" key="3">
    <source>
        <dbReference type="Proteomes" id="UP000478052"/>
    </source>
</evidence>
<comment type="caution">
    <text evidence="2">The sequence shown here is derived from an EMBL/GenBank/DDBJ whole genome shotgun (WGS) entry which is preliminary data.</text>
</comment>
<organism evidence="2 3">
    <name type="scientific">Aphis craccivora</name>
    <name type="common">Cowpea aphid</name>
    <dbReference type="NCBI Taxonomy" id="307492"/>
    <lineage>
        <taxon>Eukaryota</taxon>
        <taxon>Metazoa</taxon>
        <taxon>Ecdysozoa</taxon>
        <taxon>Arthropoda</taxon>
        <taxon>Hexapoda</taxon>
        <taxon>Insecta</taxon>
        <taxon>Pterygota</taxon>
        <taxon>Neoptera</taxon>
        <taxon>Paraneoptera</taxon>
        <taxon>Hemiptera</taxon>
        <taxon>Sternorrhyncha</taxon>
        <taxon>Aphidomorpha</taxon>
        <taxon>Aphidoidea</taxon>
        <taxon>Aphididae</taxon>
        <taxon>Aphidini</taxon>
        <taxon>Aphis</taxon>
        <taxon>Aphis</taxon>
    </lineage>
</organism>
<dbReference type="OrthoDB" id="9942268at2759"/>
<keyword evidence="3" id="KW-1185">Reference proteome</keyword>
<evidence type="ECO:0000256" key="1">
    <source>
        <dbReference type="SAM" id="MobiDB-lite"/>
    </source>
</evidence>
<dbReference type="EMBL" id="VUJU01000236">
    <property type="protein sequence ID" value="KAF0771903.1"/>
    <property type="molecule type" value="Genomic_DNA"/>
</dbReference>
<gene>
    <name evidence="2" type="ORF">FWK35_00003166</name>
</gene>
<reference evidence="2 3" key="1">
    <citation type="submission" date="2019-08" db="EMBL/GenBank/DDBJ databases">
        <title>Whole genome of Aphis craccivora.</title>
        <authorList>
            <person name="Voronova N.V."/>
            <person name="Shulinski R.S."/>
            <person name="Bandarenka Y.V."/>
            <person name="Zhorov D.G."/>
            <person name="Warner D."/>
        </authorList>
    </citation>
    <scope>NUCLEOTIDE SEQUENCE [LARGE SCALE GENOMIC DNA]</scope>
    <source>
        <strain evidence="2">180601</strain>
        <tissue evidence="2">Whole Body</tissue>
    </source>
</reference>
<evidence type="ECO:0000313" key="2">
    <source>
        <dbReference type="EMBL" id="KAF0771903.1"/>
    </source>
</evidence>
<dbReference type="Proteomes" id="UP000478052">
    <property type="component" value="Unassembled WGS sequence"/>
</dbReference>
<protein>
    <submittedName>
        <fullName evidence="2">Protein outspread-like isoform X2</fullName>
    </submittedName>
</protein>